<keyword evidence="5 7" id="KW-0687">Ribonucleoprotein</keyword>
<dbReference type="InterPro" id="IPR001912">
    <property type="entry name" value="Ribosomal_uS4_N"/>
</dbReference>
<dbReference type="Proteomes" id="UP000192343">
    <property type="component" value="Unassembled WGS sequence"/>
</dbReference>
<evidence type="ECO:0000259" key="9">
    <source>
        <dbReference type="SMART" id="SM00363"/>
    </source>
</evidence>
<comment type="subunit">
    <text evidence="7">Part of the 30S ribosomal subunit. Contacts protein S5. The interaction surface between S4 and S5 is involved in control of translational fidelity.</text>
</comment>
<evidence type="ECO:0000256" key="5">
    <source>
        <dbReference type="ARBA" id="ARBA00023274"/>
    </source>
</evidence>
<dbReference type="SMART" id="SM01390">
    <property type="entry name" value="Ribosomal_S4"/>
    <property type="match status" value="1"/>
</dbReference>
<dbReference type="OrthoDB" id="9803672at2"/>
<gene>
    <name evidence="7" type="primary">rpsD</name>
    <name evidence="11" type="ORF">B4O97_00290</name>
</gene>
<dbReference type="EMBL" id="MWQY01000001">
    <property type="protein sequence ID" value="ORC38230.1"/>
    <property type="molecule type" value="Genomic_DNA"/>
</dbReference>
<dbReference type="InterPro" id="IPR018079">
    <property type="entry name" value="Ribosomal_uS4_CS"/>
</dbReference>
<dbReference type="SMART" id="SM00363">
    <property type="entry name" value="S4"/>
    <property type="match status" value="1"/>
</dbReference>
<dbReference type="GO" id="GO:0042274">
    <property type="term" value="P:ribosomal small subunit biogenesis"/>
    <property type="evidence" value="ECO:0007669"/>
    <property type="project" value="TreeGrafter"/>
</dbReference>
<sequence length="211" mass="24554">MARYVGPACRLCRAEHTKLFLKGERCNSPKCPINKKRPSPGKGPRERMKKMSDYGIQLREKQKLKRMYMLLEKQFKILFDKAERMKGITGENLITLLESRIDNIVYRLHFASSRSQARQLVNHGHIKVNGRRVTIPSYLVRENDVIEVHETSKKLVNIKESLKQFSRSGVSPWLELNPDEMRGKVLALPRRSDVTELADVKEHLIVELYSR</sequence>
<comment type="caution">
    <text evidence="11">The sequence shown here is derived from an EMBL/GenBank/DDBJ whole genome shotgun (WGS) entry which is preliminary data.</text>
</comment>
<dbReference type="PANTHER" id="PTHR11831">
    <property type="entry name" value="30S 40S RIBOSOMAL PROTEIN"/>
    <property type="match status" value="1"/>
</dbReference>
<dbReference type="GO" id="GO:0019843">
    <property type="term" value="F:rRNA binding"/>
    <property type="evidence" value="ECO:0007669"/>
    <property type="project" value="UniProtKB-UniRule"/>
</dbReference>
<keyword evidence="4 7" id="KW-0689">Ribosomal protein</keyword>
<dbReference type="GO" id="GO:0003735">
    <property type="term" value="F:structural constituent of ribosome"/>
    <property type="evidence" value="ECO:0007669"/>
    <property type="project" value="InterPro"/>
</dbReference>
<feature type="domain" description="Small ribosomal subunit protein uS4 N-terminal" evidence="10">
    <location>
        <begin position="3"/>
        <end position="98"/>
    </location>
</feature>
<dbReference type="InterPro" id="IPR022801">
    <property type="entry name" value="Ribosomal_uS4"/>
</dbReference>
<dbReference type="InterPro" id="IPR005709">
    <property type="entry name" value="Ribosomal_uS4_bac-type"/>
</dbReference>
<comment type="similarity">
    <text evidence="1 7 8">Belongs to the universal ribosomal protein uS4 family.</text>
</comment>
<dbReference type="Pfam" id="PF00163">
    <property type="entry name" value="Ribosomal_S4"/>
    <property type="match status" value="1"/>
</dbReference>
<organism evidence="11 12">
    <name type="scientific">Marispirochaeta aestuarii</name>
    <dbReference type="NCBI Taxonomy" id="1963862"/>
    <lineage>
        <taxon>Bacteria</taxon>
        <taxon>Pseudomonadati</taxon>
        <taxon>Spirochaetota</taxon>
        <taxon>Spirochaetia</taxon>
        <taxon>Spirochaetales</taxon>
        <taxon>Spirochaetaceae</taxon>
        <taxon>Marispirochaeta</taxon>
    </lineage>
</organism>
<dbReference type="GO" id="GO:0015935">
    <property type="term" value="C:small ribosomal subunit"/>
    <property type="evidence" value="ECO:0007669"/>
    <property type="project" value="InterPro"/>
</dbReference>
<evidence type="ECO:0000313" key="12">
    <source>
        <dbReference type="Proteomes" id="UP000192343"/>
    </source>
</evidence>
<dbReference type="STRING" id="1963862.B4O97_00290"/>
<protein>
    <recommendedName>
        <fullName evidence="6 7">Small ribosomal subunit protein uS4</fullName>
    </recommendedName>
</protein>
<dbReference type="AlphaFoldDB" id="A0A1Y1S2M5"/>
<accession>A0A1Y1S2M5</accession>
<dbReference type="InterPro" id="IPR002942">
    <property type="entry name" value="S4_RNA-bd"/>
</dbReference>
<evidence type="ECO:0000256" key="8">
    <source>
        <dbReference type="RuleBase" id="RU003699"/>
    </source>
</evidence>
<dbReference type="PROSITE" id="PS50889">
    <property type="entry name" value="S4"/>
    <property type="match status" value="1"/>
</dbReference>
<dbReference type="Gene3D" id="1.10.1050.10">
    <property type="entry name" value="Ribosomal Protein S4 Delta 41, Chain A, domain 1"/>
    <property type="match status" value="1"/>
</dbReference>
<keyword evidence="12" id="KW-1185">Reference proteome</keyword>
<reference evidence="11 12" key="1">
    <citation type="submission" date="2017-03" db="EMBL/GenBank/DDBJ databases">
        <title>Draft Genome sequence of Marispirochaeta sp. strain JC444.</title>
        <authorList>
            <person name="Shivani Y."/>
            <person name="Subhash Y."/>
            <person name="Sasikala C."/>
            <person name="Ramana C."/>
        </authorList>
    </citation>
    <scope>NUCLEOTIDE SEQUENCE [LARGE SCALE GENOMIC DNA]</scope>
    <source>
        <strain evidence="11 12">JC444</strain>
    </source>
</reference>
<name>A0A1Y1S2M5_9SPIO</name>
<evidence type="ECO:0000313" key="11">
    <source>
        <dbReference type="EMBL" id="ORC38230.1"/>
    </source>
</evidence>
<dbReference type="FunFam" id="3.10.290.10:FF:000001">
    <property type="entry name" value="30S ribosomal protein S4"/>
    <property type="match status" value="1"/>
</dbReference>
<feature type="domain" description="RNA-binding S4" evidence="9">
    <location>
        <begin position="99"/>
        <end position="163"/>
    </location>
</feature>
<evidence type="ECO:0000256" key="6">
    <source>
        <dbReference type="ARBA" id="ARBA00035254"/>
    </source>
</evidence>
<dbReference type="Gene3D" id="3.10.290.10">
    <property type="entry name" value="RNA-binding S4 domain"/>
    <property type="match status" value="1"/>
</dbReference>
<comment type="function">
    <text evidence="7">One of the primary rRNA binding proteins, it binds directly to 16S rRNA where it nucleates assembly of the body of the 30S subunit.</text>
</comment>
<evidence type="ECO:0000256" key="1">
    <source>
        <dbReference type="ARBA" id="ARBA00007465"/>
    </source>
</evidence>
<evidence type="ECO:0000256" key="4">
    <source>
        <dbReference type="ARBA" id="ARBA00022980"/>
    </source>
</evidence>
<comment type="function">
    <text evidence="7">With S5 and S12 plays an important role in translational accuracy.</text>
</comment>
<dbReference type="Pfam" id="PF01479">
    <property type="entry name" value="S4"/>
    <property type="match status" value="1"/>
</dbReference>
<evidence type="ECO:0000256" key="2">
    <source>
        <dbReference type="ARBA" id="ARBA00022730"/>
    </source>
</evidence>
<evidence type="ECO:0000256" key="3">
    <source>
        <dbReference type="ARBA" id="ARBA00022884"/>
    </source>
</evidence>
<proteinExistence type="inferred from homology"/>
<dbReference type="NCBIfam" id="NF003717">
    <property type="entry name" value="PRK05327.1"/>
    <property type="match status" value="1"/>
</dbReference>
<keyword evidence="2 7" id="KW-0699">rRNA-binding</keyword>
<dbReference type="PROSITE" id="PS00632">
    <property type="entry name" value="RIBOSOMAL_S4"/>
    <property type="match status" value="1"/>
</dbReference>
<keyword evidence="3 7" id="KW-0694">RNA-binding</keyword>
<dbReference type="GO" id="GO:0006412">
    <property type="term" value="P:translation"/>
    <property type="evidence" value="ECO:0007669"/>
    <property type="project" value="UniProtKB-UniRule"/>
</dbReference>
<dbReference type="CDD" id="cd00165">
    <property type="entry name" value="S4"/>
    <property type="match status" value="1"/>
</dbReference>
<dbReference type="RefSeq" id="WP_083047155.1">
    <property type="nucleotide sequence ID" value="NZ_CAXXQO010000003.1"/>
</dbReference>
<dbReference type="SUPFAM" id="SSF55174">
    <property type="entry name" value="Alpha-L RNA-binding motif"/>
    <property type="match status" value="1"/>
</dbReference>
<dbReference type="FunFam" id="1.10.1050.10:FF:000001">
    <property type="entry name" value="30S ribosomal protein S4"/>
    <property type="match status" value="1"/>
</dbReference>
<evidence type="ECO:0000259" key="10">
    <source>
        <dbReference type="SMART" id="SM01390"/>
    </source>
</evidence>
<dbReference type="NCBIfam" id="TIGR01017">
    <property type="entry name" value="rpsD_bact"/>
    <property type="match status" value="1"/>
</dbReference>
<dbReference type="HAMAP" id="MF_01306_B">
    <property type="entry name" value="Ribosomal_uS4_B"/>
    <property type="match status" value="1"/>
</dbReference>
<dbReference type="PANTHER" id="PTHR11831:SF4">
    <property type="entry name" value="SMALL RIBOSOMAL SUBUNIT PROTEIN US4M"/>
    <property type="match status" value="1"/>
</dbReference>
<dbReference type="InterPro" id="IPR036986">
    <property type="entry name" value="S4_RNA-bd_sf"/>
</dbReference>
<evidence type="ECO:0000256" key="7">
    <source>
        <dbReference type="HAMAP-Rule" id="MF_01306"/>
    </source>
</evidence>